<accession>A0ABW1A2D1</accession>
<evidence type="ECO:0000313" key="1">
    <source>
        <dbReference type="EMBL" id="MFC5748827.1"/>
    </source>
</evidence>
<protein>
    <submittedName>
        <fullName evidence="1">Uncharacterized protein</fullName>
    </submittedName>
</protein>
<reference evidence="2" key="1">
    <citation type="journal article" date="2019" name="Int. J. Syst. Evol. Microbiol.">
        <title>The Global Catalogue of Microorganisms (GCM) 10K type strain sequencing project: providing services to taxonomists for standard genome sequencing and annotation.</title>
        <authorList>
            <consortium name="The Broad Institute Genomics Platform"/>
            <consortium name="The Broad Institute Genome Sequencing Center for Infectious Disease"/>
            <person name="Wu L."/>
            <person name="Ma J."/>
        </authorList>
    </citation>
    <scope>NUCLEOTIDE SEQUENCE [LARGE SCALE GENOMIC DNA]</scope>
    <source>
        <strain evidence="2">KCTC 42087</strain>
    </source>
</reference>
<keyword evidence="2" id="KW-1185">Reference proteome</keyword>
<comment type="caution">
    <text evidence="1">The sequence shown here is derived from an EMBL/GenBank/DDBJ whole genome shotgun (WGS) entry which is preliminary data.</text>
</comment>
<organism evidence="1 2">
    <name type="scientific">Actinomadura rugatobispora</name>
    <dbReference type="NCBI Taxonomy" id="1994"/>
    <lineage>
        <taxon>Bacteria</taxon>
        <taxon>Bacillati</taxon>
        <taxon>Actinomycetota</taxon>
        <taxon>Actinomycetes</taxon>
        <taxon>Streptosporangiales</taxon>
        <taxon>Thermomonosporaceae</taxon>
        <taxon>Actinomadura</taxon>
    </lineage>
</organism>
<proteinExistence type="predicted"/>
<dbReference type="RefSeq" id="WP_378284516.1">
    <property type="nucleotide sequence ID" value="NZ_JBHSON010000036.1"/>
</dbReference>
<sequence>MDGGDRGQGQFRVAQVDVGLSRMDADLEKKVNLAVYWARQRVDVPRG</sequence>
<evidence type="ECO:0000313" key="2">
    <source>
        <dbReference type="Proteomes" id="UP001596074"/>
    </source>
</evidence>
<gene>
    <name evidence="1" type="ORF">ACFPZN_24700</name>
</gene>
<name>A0ABW1A2D1_9ACTN</name>
<dbReference type="EMBL" id="JBHSON010000036">
    <property type="protein sequence ID" value="MFC5748827.1"/>
    <property type="molecule type" value="Genomic_DNA"/>
</dbReference>
<dbReference type="Proteomes" id="UP001596074">
    <property type="component" value="Unassembled WGS sequence"/>
</dbReference>